<comment type="caution">
    <text evidence="2">The sequence shown here is derived from an EMBL/GenBank/DDBJ whole genome shotgun (WGS) entry which is preliminary data.</text>
</comment>
<dbReference type="InterPro" id="IPR037353">
    <property type="entry name" value="ASH2"/>
</dbReference>
<evidence type="ECO:0000256" key="1">
    <source>
        <dbReference type="SAM" id="MobiDB-lite"/>
    </source>
</evidence>
<dbReference type="EMBL" id="MU069512">
    <property type="protein sequence ID" value="KAF5840474.1"/>
    <property type="molecule type" value="Genomic_DNA"/>
</dbReference>
<dbReference type="Gene3D" id="2.60.120.920">
    <property type="match status" value="1"/>
</dbReference>
<proteinExistence type="predicted"/>
<name>A0ABQ7H0U1_DUNSA</name>
<dbReference type="InterPro" id="IPR013320">
    <property type="entry name" value="ConA-like_dom_sf"/>
</dbReference>
<gene>
    <name evidence="2" type="ORF">DUNSADRAFT_16565</name>
</gene>
<reference evidence="2" key="1">
    <citation type="submission" date="2017-08" db="EMBL/GenBank/DDBJ databases">
        <authorList>
            <person name="Polle J.E."/>
            <person name="Barry K."/>
            <person name="Cushman J."/>
            <person name="Schmutz J."/>
            <person name="Tran D."/>
            <person name="Hathwaick L.T."/>
            <person name="Yim W.C."/>
            <person name="Jenkins J."/>
            <person name="Mckie-Krisberg Z.M."/>
            <person name="Prochnik S."/>
            <person name="Lindquist E."/>
            <person name="Dockter R.B."/>
            <person name="Adam C."/>
            <person name="Molina H."/>
            <person name="Bunkerborg J."/>
            <person name="Jin E."/>
            <person name="Buchheim M."/>
            <person name="Magnuson J."/>
        </authorList>
    </citation>
    <scope>NUCLEOTIDE SEQUENCE</scope>
    <source>
        <strain evidence="2">CCAP 19/18</strain>
    </source>
</reference>
<keyword evidence="3" id="KW-1185">Reference proteome</keyword>
<dbReference type="InterPro" id="IPR043136">
    <property type="entry name" value="B30.2/SPRY_sf"/>
</dbReference>
<feature type="compositionally biased region" description="Basic residues" evidence="1">
    <location>
        <begin position="18"/>
        <end position="27"/>
    </location>
</feature>
<protein>
    <recommendedName>
        <fullName evidence="4">Set1/Ash2 histone methyltransferase complex subunit ASH2</fullName>
    </recommendedName>
</protein>
<sequence>MEGSEVDPQQQQQQQQQRSKKQVKKRGRGVDTQNEYVPITEGLSEHVRRIRVDPKKDAAGEDKHLVLLSKVGKAPQLQLSEDRLSVTGYKGFRSIRGNHGVHSGTWYCEARITHAGPTGTAVPAHASCASTHAPARACLHVQVGLFLHMPEGGHPIEVQSQDVVRFKGSLYYVNEPEPTPKTLMGSTVAFSLNGQSQGAAYKDIPEGTYYPAASLYTLPEQTEGVTVAFNFGPNFAYAPPQIDGCPAARAWCELAAPQEQPPASAAPS</sequence>
<organism evidence="2 3">
    <name type="scientific">Dunaliella salina</name>
    <name type="common">Green alga</name>
    <name type="synonym">Protococcus salinus</name>
    <dbReference type="NCBI Taxonomy" id="3046"/>
    <lineage>
        <taxon>Eukaryota</taxon>
        <taxon>Viridiplantae</taxon>
        <taxon>Chlorophyta</taxon>
        <taxon>core chlorophytes</taxon>
        <taxon>Chlorophyceae</taxon>
        <taxon>CS clade</taxon>
        <taxon>Chlamydomonadales</taxon>
        <taxon>Dunaliellaceae</taxon>
        <taxon>Dunaliella</taxon>
    </lineage>
</organism>
<dbReference type="SUPFAM" id="SSF49899">
    <property type="entry name" value="Concanavalin A-like lectins/glucanases"/>
    <property type="match status" value="1"/>
</dbReference>
<dbReference type="CDD" id="cd12872">
    <property type="entry name" value="SPRY_Ash2"/>
    <property type="match status" value="1"/>
</dbReference>
<dbReference type="PANTHER" id="PTHR10598:SF0">
    <property type="entry name" value="SET1_ASH2 HISTONE METHYLTRANSFERASE COMPLEX SUBUNIT ASH2"/>
    <property type="match status" value="1"/>
</dbReference>
<evidence type="ECO:0000313" key="2">
    <source>
        <dbReference type="EMBL" id="KAF5840474.1"/>
    </source>
</evidence>
<dbReference type="Proteomes" id="UP000815325">
    <property type="component" value="Unassembled WGS sequence"/>
</dbReference>
<accession>A0ABQ7H0U1</accession>
<evidence type="ECO:0008006" key="4">
    <source>
        <dbReference type="Google" id="ProtNLM"/>
    </source>
</evidence>
<feature type="region of interest" description="Disordered" evidence="1">
    <location>
        <begin position="1"/>
        <end position="38"/>
    </location>
</feature>
<dbReference type="PANTHER" id="PTHR10598">
    <property type="entry name" value="SET1/ASH2 HISTONE METHYLTRANSFERASE COMPLEX SUBUNIT ASH2"/>
    <property type="match status" value="1"/>
</dbReference>
<evidence type="ECO:0000313" key="3">
    <source>
        <dbReference type="Proteomes" id="UP000815325"/>
    </source>
</evidence>